<evidence type="ECO:0000256" key="7">
    <source>
        <dbReference type="ARBA" id="ARBA00022695"/>
    </source>
</evidence>
<dbReference type="UniPathway" id="UPA00276">
    <property type="reaction ID" value="UER00406"/>
</dbReference>
<evidence type="ECO:0000256" key="6">
    <source>
        <dbReference type="ARBA" id="ARBA00022679"/>
    </source>
</evidence>
<dbReference type="NCBIfam" id="NF004159">
    <property type="entry name" value="PRK05627.1-2"/>
    <property type="match status" value="1"/>
</dbReference>
<evidence type="ECO:0000256" key="15">
    <source>
        <dbReference type="PIRNR" id="PIRNR004491"/>
    </source>
</evidence>
<evidence type="ECO:0000256" key="12">
    <source>
        <dbReference type="ARBA" id="ARBA00023268"/>
    </source>
</evidence>
<sequence length="314" mass="34492">MKVIRGTPSSLIHPPCALTIGNFDGVHQGHQALLSRLSDYAAQNDLKTCVLTFDPHPKEFFTPDNAPARIYSLRDKLSALKDCGIDSVVVEHFNANFAKITADEFVEKILIQGLNAKYIVIGDDFHYGAKRQGNFETLSAAGKVHGFEVHSVSSVLDHENSRISSTAIRTALKNGDLASARKLLGRPYAFTGHVQHGKKLGRTIGFPTLNLAISKEKHKTPPATTGIFIARVHGLHENPLPAVASLGVRPTVEDQGRVLLETHIFNFNESVYGKLIKVELIEKLRDEAKYPNLEALQEAIQADALAAINYFKNI</sequence>
<dbReference type="CDD" id="cd02064">
    <property type="entry name" value="FAD_synthetase_N"/>
    <property type="match status" value="1"/>
</dbReference>
<dbReference type="GO" id="GO:0006747">
    <property type="term" value="P:FAD biosynthetic process"/>
    <property type="evidence" value="ECO:0007669"/>
    <property type="project" value="UniProtKB-UniRule"/>
</dbReference>
<keyword evidence="9 15" id="KW-0418">Kinase</keyword>
<dbReference type="SUPFAM" id="SSF82114">
    <property type="entry name" value="Riboflavin kinase-like"/>
    <property type="match status" value="1"/>
</dbReference>
<dbReference type="SMART" id="SM00904">
    <property type="entry name" value="Flavokinase"/>
    <property type="match status" value="1"/>
</dbReference>
<dbReference type="InterPro" id="IPR023468">
    <property type="entry name" value="Riboflavin_kinase"/>
</dbReference>
<dbReference type="GO" id="GO:0009398">
    <property type="term" value="P:FMN biosynthetic process"/>
    <property type="evidence" value="ECO:0007669"/>
    <property type="project" value="UniProtKB-UniRule"/>
</dbReference>
<dbReference type="UniPathway" id="UPA00277">
    <property type="reaction ID" value="UER00407"/>
</dbReference>
<dbReference type="InterPro" id="IPR023465">
    <property type="entry name" value="Riboflavin_kinase_dom_sf"/>
</dbReference>
<dbReference type="GO" id="GO:0009231">
    <property type="term" value="P:riboflavin biosynthetic process"/>
    <property type="evidence" value="ECO:0007669"/>
    <property type="project" value="InterPro"/>
</dbReference>
<dbReference type="STRING" id="1938817.SAMN06296008_10346"/>
<keyword evidence="10 15" id="KW-0274">FAD</keyword>
<dbReference type="InterPro" id="IPR002606">
    <property type="entry name" value="Riboflavin_kinase_bac"/>
</dbReference>
<dbReference type="NCBIfam" id="NF004160">
    <property type="entry name" value="PRK05627.1-3"/>
    <property type="match status" value="1"/>
</dbReference>
<evidence type="ECO:0000313" key="17">
    <source>
        <dbReference type="EMBL" id="SMC35191.1"/>
    </source>
</evidence>
<protein>
    <recommendedName>
        <fullName evidence="15">Riboflavin biosynthesis protein</fullName>
    </recommendedName>
    <domain>
        <recommendedName>
            <fullName evidence="15">Riboflavin kinase</fullName>
            <ecNumber evidence="15">2.7.1.26</ecNumber>
        </recommendedName>
        <alternativeName>
            <fullName evidence="15">Flavokinase</fullName>
        </alternativeName>
    </domain>
    <domain>
        <recommendedName>
            <fullName evidence="15">FMN adenylyltransferase</fullName>
            <ecNumber evidence="15">2.7.7.2</ecNumber>
        </recommendedName>
        <alternativeName>
            <fullName evidence="15">FAD pyrophosphorylase</fullName>
        </alternativeName>
        <alternativeName>
            <fullName evidence="15">FAD synthase</fullName>
        </alternativeName>
    </domain>
</protein>
<dbReference type="EC" id="2.7.7.2" evidence="15"/>
<feature type="domain" description="Riboflavin kinase" evidence="16">
    <location>
        <begin position="183"/>
        <end position="312"/>
    </location>
</feature>
<dbReference type="Pfam" id="PF01687">
    <property type="entry name" value="Flavokinase"/>
    <property type="match status" value="1"/>
</dbReference>
<comment type="catalytic activity">
    <reaction evidence="14 15">
        <text>FMN + ATP + H(+) = FAD + diphosphate</text>
        <dbReference type="Rhea" id="RHEA:17237"/>
        <dbReference type="ChEBI" id="CHEBI:15378"/>
        <dbReference type="ChEBI" id="CHEBI:30616"/>
        <dbReference type="ChEBI" id="CHEBI:33019"/>
        <dbReference type="ChEBI" id="CHEBI:57692"/>
        <dbReference type="ChEBI" id="CHEBI:58210"/>
        <dbReference type="EC" id="2.7.7.2"/>
    </reaction>
</comment>
<keyword evidence="18" id="KW-1185">Reference proteome</keyword>
<accession>A0A1W1YHB3</accession>
<gene>
    <name evidence="17" type="ORF">SAMN06296008_10346</name>
</gene>
<dbReference type="GO" id="GO:0008531">
    <property type="term" value="F:riboflavin kinase activity"/>
    <property type="evidence" value="ECO:0007669"/>
    <property type="project" value="UniProtKB-UniRule"/>
</dbReference>
<dbReference type="PANTHER" id="PTHR22749:SF6">
    <property type="entry name" value="RIBOFLAVIN KINASE"/>
    <property type="match status" value="1"/>
</dbReference>
<evidence type="ECO:0000256" key="5">
    <source>
        <dbReference type="ARBA" id="ARBA00022643"/>
    </source>
</evidence>
<dbReference type="NCBIfam" id="NF004162">
    <property type="entry name" value="PRK05627.1-5"/>
    <property type="match status" value="1"/>
</dbReference>
<comment type="function">
    <text evidence="1">Catalyzes the phosphorylation of riboflavin to FMN followed by the adenylation of FMN to FAD.</text>
</comment>
<evidence type="ECO:0000313" key="18">
    <source>
        <dbReference type="Proteomes" id="UP000192708"/>
    </source>
</evidence>
<dbReference type="NCBIfam" id="TIGR00083">
    <property type="entry name" value="ribF"/>
    <property type="match status" value="1"/>
</dbReference>
<dbReference type="PANTHER" id="PTHR22749">
    <property type="entry name" value="RIBOFLAVIN KINASE/FMN ADENYLYLTRANSFERASE"/>
    <property type="match status" value="1"/>
</dbReference>
<dbReference type="InterPro" id="IPR015864">
    <property type="entry name" value="FAD_synthase"/>
</dbReference>
<name>A0A1W1YHB3_9BURK</name>
<dbReference type="Proteomes" id="UP000192708">
    <property type="component" value="Unassembled WGS sequence"/>
</dbReference>
<dbReference type="NCBIfam" id="NF004163">
    <property type="entry name" value="PRK05627.1-6"/>
    <property type="match status" value="1"/>
</dbReference>
<keyword evidence="4 15" id="KW-0285">Flavoprotein</keyword>
<dbReference type="InterPro" id="IPR014729">
    <property type="entry name" value="Rossmann-like_a/b/a_fold"/>
</dbReference>
<dbReference type="Pfam" id="PF06574">
    <property type="entry name" value="FAD_syn"/>
    <property type="match status" value="1"/>
</dbReference>
<dbReference type="FunFam" id="3.40.50.620:FF:000021">
    <property type="entry name" value="Riboflavin biosynthesis protein"/>
    <property type="match status" value="1"/>
</dbReference>
<keyword evidence="11 15" id="KW-0067">ATP-binding</keyword>
<evidence type="ECO:0000256" key="13">
    <source>
        <dbReference type="ARBA" id="ARBA00047880"/>
    </source>
</evidence>
<organism evidence="17 18">
    <name type="scientific">Polynucleobacter kasalickyi</name>
    <dbReference type="NCBI Taxonomy" id="1938817"/>
    <lineage>
        <taxon>Bacteria</taxon>
        <taxon>Pseudomonadati</taxon>
        <taxon>Pseudomonadota</taxon>
        <taxon>Betaproteobacteria</taxon>
        <taxon>Burkholderiales</taxon>
        <taxon>Burkholderiaceae</taxon>
        <taxon>Polynucleobacter</taxon>
    </lineage>
</organism>
<dbReference type="OrthoDB" id="9803667at2"/>
<dbReference type="GO" id="GO:0005524">
    <property type="term" value="F:ATP binding"/>
    <property type="evidence" value="ECO:0007669"/>
    <property type="project" value="UniProtKB-UniRule"/>
</dbReference>
<comment type="pathway">
    <text evidence="3 15">Cofactor biosynthesis; FMN biosynthesis; FMN from riboflavin (ATP route): step 1/1.</text>
</comment>
<evidence type="ECO:0000256" key="1">
    <source>
        <dbReference type="ARBA" id="ARBA00002121"/>
    </source>
</evidence>
<dbReference type="EMBL" id="FWXJ01000003">
    <property type="protein sequence ID" value="SMC35191.1"/>
    <property type="molecule type" value="Genomic_DNA"/>
</dbReference>
<dbReference type="GO" id="GO:0003919">
    <property type="term" value="F:FMN adenylyltransferase activity"/>
    <property type="evidence" value="ECO:0007669"/>
    <property type="project" value="UniProtKB-UniRule"/>
</dbReference>
<evidence type="ECO:0000256" key="10">
    <source>
        <dbReference type="ARBA" id="ARBA00022827"/>
    </source>
</evidence>
<evidence type="ECO:0000256" key="14">
    <source>
        <dbReference type="ARBA" id="ARBA00049494"/>
    </source>
</evidence>
<reference evidence="17 18" key="1">
    <citation type="submission" date="2017-04" db="EMBL/GenBank/DDBJ databases">
        <authorList>
            <person name="Afonso C.L."/>
            <person name="Miller P.J."/>
            <person name="Scott M.A."/>
            <person name="Spackman E."/>
            <person name="Goraichik I."/>
            <person name="Dimitrov K.M."/>
            <person name="Suarez D.L."/>
            <person name="Swayne D.E."/>
        </authorList>
    </citation>
    <scope>NUCLEOTIDE SEQUENCE [LARGE SCALE GENOMIC DNA]</scope>
    <source>
        <strain evidence="17 18">VK13</strain>
    </source>
</reference>
<proteinExistence type="inferred from homology"/>
<evidence type="ECO:0000256" key="9">
    <source>
        <dbReference type="ARBA" id="ARBA00022777"/>
    </source>
</evidence>
<evidence type="ECO:0000256" key="2">
    <source>
        <dbReference type="ARBA" id="ARBA00004726"/>
    </source>
</evidence>
<keyword evidence="8 15" id="KW-0547">Nucleotide-binding</keyword>
<keyword evidence="12" id="KW-0511">Multifunctional enzyme</keyword>
<dbReference type="SUPFAM" id="SSF52374">
    <property type="entry name" value="Nucleotidylyl transferase"/>
    <property type="match status" value="1"/>
</dbReference>
<evidence type="ECO:0000256" key="4">
    <source>
        <dbReference type="ARBA" id="ARBA00022630"/>
    </source>
</evidence>
<keyword evidence="6 15" id="KW-0808">Transferase</keyword>
<dbReference type="RefSeq" id="WP_084282773.1">
    <property type="nucleotide sequence ID" value="NZ_FWXJ01000003.1"/>
</dbReference>
<comment type="pathway">
    <text evidence="2 15">Cofactor biosynthesis; FAD biosynthesis; FAD from FMN: step 1/1.</text>
</comment>
<comment type="similarity">
    <text evidence="15">Belongs to the ribF family.</text>
</comment>
<dbReference type="Gene3D" id="2.40.30.30">
    <property type="entry name" value="Riboflavin kinase-like"/>
    <property type="match status" value="1"/>
</dbReference>
<keyword evidence="5 15" id="KW-0288">FMN</keyword>
<comment type="catalytic activity">
    <reaction evidence="13 15">
        <text>riboflavin + ATP = FMN + ADP + H(+)</text>
        <dbReference type="Rhea" id="RHEA:14357"/>
        <dbReference type="ChEBI" id="CHEBI:15378"/>
        <dbReference type="ChEBI" id="CHEBI:30616"/>
        <dbReference type="ChEBI" id="CHEBI:57986"/>
        <dbReference type="ChEBI" id="CHEBI:58210"/>
        <dbReference type="ChEBI" id="CHEBI:456216"/>
        <dbReference type="EC" id="2.7.1.26"/>
    </reaction>
</comment>
<evidence type="ECO:0000256" key="8">
    <source>
        <dbReference type="ARBA" id="ARBA00022741"/>
    </source>
</evidence>
<dbReference type="EC" id="2.7.1.26" evidence="15"/>
<evidence type="ECO:0000259" key="16">
    <source>
        <dbReference type="SMART" id="SM00904"/>
    </source>
</evidence>
<keyword evidence="7 15" id="KW-0548">Nucleotidyltransferase</keyword>
<evidence type="ECO:0000256" key="11">
    <source>
        <dbReference type="ARBA" id="ARBA00022840"/>
    </source>
</evidence>
<dbReference type="PIRSF" id="PIRSF004491">
    <property type="entry name" value="FAD_Synth"/>
    <property type="match status" value="1"/>
</dbReference>
<dbReference type="Gene3D" id="3.40.50.620">
    <property type="entry name" value="HUPs"/>
    <property type="match status" value="1"/>
</dbReference>
<dbReference type="InterPro" id="IPR015865">
    <property type="entry name" value="Riboflavin_kinase_bac/euk"/>
</dbReference>
<evidence type="ECO:0000256" key="3">
    <source>
        <dbReference type="ARBA" id="ARBA00005201"/>
    </source>
</evidence>
<dbReference type="AlphaFoldDB" id="A0A1W1YHB3"/>